<reference evidence="3" key="1">
    <citation type="submission" date="2022-11" db="UniProtKB">
        <authorList>
            <consortium name="WormBaseParasite"/>
        </authorList>
    </citation>
    <scope>IDENTIFICATION</scope>
</reference>
<feature type="chain" id="PRO_5037241545" evidence="1">
    <location>
        <begin position="20"/>
        <end position="66"/>
    </location>
</feature>
<dbReference type="WBParaSite" id="nRc.2.0.1.t15071-RA">
    <property type="protein sequence ID" value="nRc.2.0.1.t15071-RA"/>
    <property type="gene ID" value="nRc.2.0.1.g15071"/>
</dbReference>
<evidence type="ECO:0000256" key="1">
    <source>
        <dbReference type="SAM" id="SignalP"/>
    </source>
</evidence>
<feature type="signal peptide" evidence="1">
    <location>
        <begin position="1"/>
        <end position="19"/>
    </location>
</feature>
<accession>A0A915IM72</accession>
<sequence length="66" mass="7559">MKMFAFRLPATNIFALCLAFYVNRRARASTARANYTSPYGAVRCRTAELLYLAARDVWRRGVPRDA</sequence>
<dbReference type="AlphaFoldDB" id="A0A915IM72"/>
<protein>
    <submittedName>
        <fullName evidence="3">Secreted protein</fullName>
    </submittedName>
</protein>
<evidence type="ECO:0000313" key="3">
    <source>
        <dbReference type="WBParaSite" id="nRc.2.0.1.t15071-RA"/>
    </source>
</evidence>
<keyword evidence="1" id="KW-0732">Signal</keyword>
<evidence type="ECO:0000313" key="2">
    <source>
        <dbReference type="Proteomes" id="UP000887565"/>
    </source>
</evidence>
<organism evidence="2 3">
    <name type="scientific">Romanomermis culicivorax</name>
    <name type="common">Nematode worm</name>
    <dbReference type="NCBI Taxonomy" id="13658"/>
    <lineage>
        <taxon>Eukaryota</taxon>
        <taxon>Metazoa</taxon>
        <taxon>Ecdysozoa</taxon>
        <taxon>Nematoda</taxon>
        <taxon>Enoplea</taxon>
        <taxon>Dorylaimia</taxon>
        <taxon>Mermithida</taxon>
        <taxon>Mermithoidea</taxon>
        <taxon>Mermithidae</taxon>
        <taxon>Romanomermis</taxon>
    </lineage>
</organism>
<dbReference type="Proteomes" id="UP000887565">
    <property type="component" value="Unplaced"/>
</dbReference>
<keyword evidence="2" id="KW-1185">Reference proteome</keyword>
<name>A0A915IM72_ROMCU</name>
<proteinExistence type="predicted"/>